<keyword evidence="2" id="KW-0479">Metal-binding</keyword>
<dbReference type="Pfam" id="PF13359">
    <property type="entry name" value="DDE_Tnp_4"/>
    <property type="match status" value="1"/>
</dbReference>
<proteinExistence type="predicted"/>
<dbReference type="PANTHER" id="PTHR48471:SF1">
    <property type="entry name" value="DDE TNP4 DOMAIN-CONTAINING PROTEIN"/>
    <property type="match status" value="1"/>
</dbReference>
<sequence length="136" mass="15374">MVQAFSQLVNRKFASCDGKNLRVQQPTNSDKQNALYNGWLHSVFVTGNLCFGFNGLIIWGHHHFPGSWNDAETCRELQKRLLDPTMALQDNGIITDSAFPCSDTLFDRIVTPLKQGETVVYVINFEKSILRKCHSA</sequence>
<gene>
    <name evidence="4" type="ORF">BCR33DRAFT_828009</name>
</gene>
<dbReference type="Proteomes" id="UP000193642">
    <property type="component" value="Unassembled WGS sequence"/>
</dbReference>
<name>A0A1Y2C073_9FUNG</name>
<dbReference type="GO" id="GO:0046872">
    <property type="term" value="F:metal ion binding"/>
    <property type="evidence" value="ECO:0007669"/>
    <property type="project" value="UniProtKB-KW"/>
</dbReference>
<evidence type="ECO:0000313" key="5">
    <source>
        <dbReference type="Proteomes" id="UP000193642"/>
    </source>
</evidence>
<evidence type="ECO:0000313" key="4">
    <source>
        <dbReference type="EMBL" id="ORY40411.1"/>
    </source>
</evidence>
<evidence type="ECO:0000256" key="2">
    <source>
        <dbReference type="ARBA" id="ARBA00022723"/>
    </source>
</evidence>
<dbReference type="PANTHER" id="PTHR48471">
    <property type="entry name" value="DDE TNP4 DOMAIN-CONTAINING PROTEIN"/>
    <property type="match status" value="1"/>
</dbReference>
<dbReference type="AlphaFoldDB" id="A0A1Y2C073"/>
<dbReference type="OrthoDB" id="2152858at2759"/>
<evidence type="ECO:0000259" key="3">
    <source>
        <dbReference type="Pfam" id="PF13359"/>
    </source>
</evidence>
<reference evidence="4 5" key="1">
    <citation type="submission" date="2016-07" db="EMBL/GenBank/DDBJ databases">
        <title>Pervasive Adenine N6-methylation of Active Genes in Fungi.</title>
        <authorList>
            <consortium name="DOE Joint Genome Institute"/>
            <person name="Mondo S.J."/>
            <person name="Dannebaum R.O."/>
            <person name="Kuo R.C."/>
            <person name="Labutti K."/>
            <person name="Haridas S."/>
            <person name="Kuo A."/>
            <person name="Salamov A."/>
            <person name="Ahrendt S.R."/>
            <person name="Lipzen A."/>
            <person name="Sullivan W."/>
            <person name="Andreopoulos W.B."/>
            <person name="Clum A."/>
            <person name="Lindquist E."/>
            <person name="Daum C."/>
            <person name="Ramamoorthy G.K."/>
            <person name="Gryganskyi A."/>
            <person name="Culley D."/>
            <person name="Magnuson J.K."/>
            <person name="James T.Y."/>
            <person name="O'Malley M.A."/>
            <person name="Stajich J.E."/>
            <person name="Spatafora J.W."/>
            <person name="Visel A."/>
            <person name="Grigoriev I.V."/>
        </authorList>
    </citation>
    <scope>NUCLEOTIDE SEQUENCE [LARGE SCALE GENOMIC DNA]</scope>
    <source>
        <strain evidence="4 5">JEL800</strain>
    </source>
</reference>
<evidence type="ECO:0000256" key="1">
    <source>
        <dbReference type="ARBA" id="ARBA00001968"/>
    </source>
</evidence>
<protein>
    <recommendedName>
        <fullName evidence="3">DDE Tnp4 domain-containing protein</fullName>
    </recommendedName>
</protein>
<feature type="domain" description="DDE Tnp4" evidence="3">
    <location>
        <begin position="17"/>
        <end position="114"/>
    </location>
</feature>
<comment type="caution">
    <text evidence="4">The sequence shown here is derived from an EMBL/GenBank/DDBJ whole genome shotgun (WGS) entry which is preliminary data.</text>
</comment>
<dbReference type="EMBL" id="MCGO01000035">
    <property type="protein sequence ID" value="ORY40411.1"/>
    <property type="molecule type" value="Genomic_DNA"/>
</dbReference>
<organism evidence="4 5">
    <name type="scientific">Rhizoclosmatium globosum</name>
    <dbReference type="NCBI Taxonomy" id="329046"/>
    <lineage>
        <taxon>Eukaryota</taxon>
        <taxon>Fungi</taxon>
        <taxon>Fungi incertae sedis</taxon>
        <taxon>Chytridiomycota</taxon>
        <taxon>Chytridiomycota incertae sedis</taxon>
        <taxon>Chytridiomycetes</taxon>
        <taxon>Chytridiales</taxon>
        <taxon>Chytriomycetaceae</taxon>
        <taxon>Rhizoclosmatium</taxon>
    </lineage>
</organism>
<dbReference type="InterPro" id="IPR027806">
    <property type="entry name" value="HARBI1_dom"/>
</dbReference>
<comment type="cofactor">
    <cofactor evidence="1">
        <name>a divalent metal cation</name>
        <dbReference type="ChEBI" id="CHEBI:60240"/>
    </cofactor>
</comment>
<keyword evidence="5" id="KW-1185">Reference proteome</keyword>
<accession>A0A1Y2C073</accession>